<evidence type="ECO:0000313" key="3">
    <source>
        <dbReference type="EMBL" id="KAK8867523.1"/>
    </source>
</evidence>
<keyword evidence="4" id="KW-1185">Reference proteome</keyword>
<sequence>MSSTQAPQAGVASNDARSNGSNKVADPAKYRLPARYRQGFTKEQLEEQRALALFSEAQMHTRAWNAEEKCRKLQEDLEKAIQIGNYNCDAFERADSRVVELEENNMRLYEENKQLNNDIYDMQIDNQEVYDDRCDAMDRLEEL</sequence>
<dbReference type="Proteomes" id="UP001390339">
    <property type="component" value="Unassembled WGS sequence"/>
</dbReference>
<accession>A0ABR2IRP2</accession>
<gene>
    <name evidence="3" type="ORF">PGQ11_006101</name>
</gene>
<protein>
    <submittedName>
        <fullName evidence="3">Uncharacterized protein</fullName>
    </submittedName>
</protein>
<feature type="region of interest" description="Disordered" evidence="2">
    <location>
        <begin position="1"/>
        <end position="30"/>
    </location>
</feature>
<reference evidence="3 4" key="1">
    <citation type="journal article" date="2024" name="IMA Fungus">
        <title>Apiospora arundinis, a panoply of carbohydrate-active enzymes and secondary metabolites.</title>
        <authorList>
            <person name="Sorensen T."/>
            <person name="Petersen C."/>
            <person name="Muurmann A.T."/>
            <person name="Christiansen J.V."/>
            <person name="Brundto M.L."/>
            <person name="Overgaard C.K."/>
            <person name="Boysen A.T."/>
            <person name="Wollenberg R.D."/>
            <person name="Larsen T.O."/>
            <person name="Sorensen J.L."/>
            <person name="Nielsen K.L."/>
            <person name="Sondergaard T.E."/>
        </authorList>
    </citation>
    <scope>NUCLEOTIDE SEQUENCE [LARGE SCALE GENOMIC DNA]</scope>
    <source>
        <strain evidence="3 4">AAU 773</strain>
    </source>
</reference>
<feature type="coiled-coil region" evidence="1">
    <location>
        <begin position="63"/>
        <end position="118"/>
    </location>
</feature>
<evidence type="ECO:0000313" key="4">
    <source>
        <dbReference type="Proteomes" id="UP001390339"/>
    </source>
</evidence>
<comment type="caution">
    <text evidence="3">The sequence shown here is derived from an EMBL/GenBank/DDBJ whole genome shotgun (WGS) entry which is preliminary data.</text>
</comment>
<keyword evidence="1" id="KW-0175">Coiled coil</keyword>
<evidence type="ECO:0000256" key="2">
    <source>
        <dbReference type="SAM" id="MobiDB-lite"/>
    </source>
</evidence>
<proteinExistence type="predicted"/>
<name>A0ABR2IRP2_9PEZI</name>
<evidence type="ECO:0000256" key="1">
    <source>
        <dbReference type="SAM" id="Coils"/>
    </source>
</evidence>
<organism evidence="3 4">
    <name type="scientific">Apiospora arundinis</name>
    <dbReference type="NCBI Taxonomy" id="335852"/>
    <lineage>
        <taxon>Eukaryota</taxon>
        <taxon>Fungi</taxon>
        <taxon>Dikarya</taxon>
        <taxon>Ascomycota</taxon>
        <taxon>Pezizomycotina</taxon>
        <taxon>Sordariomycetes</taxon>
        <taxon>Xylariomycetidae</taxon>
        <taxon>Amphisphaeriales</taxon>
        <taxon>Apiosporaceae</taxon>
        <taxon>Apiospora</taxon>
    </lineage>
</organism>
<dbReference type="EMBL" id="JAPCWZ010000004">
    <property type="protein sequence ID" value="KAK8867523.1"/>
    <property type="molecule type" value="Genomic_DNA"/>
</dbReference>